<dbReference type="EMBL" id="CP074126">
    <property type="protein sequence ID" value="QUS56739.1"/>
    <property type="molecule type" value="Genomic_DNA"/>
</dbReference>
<dbReference type="InterPro" id="IPR050712">
    <property type="entry name" value="NAD(P)H-dep_reductase"/>
</dbReference>
<organism evidence="2 3">
    <name type="scientific">Pseudovibrio brasiliensis</name>
    <dbReference type="NCBI Taxonomy" id="1898042"/>
    <lineage>
        <taxon>Bacteria</taxon>
        <taxon>Pseudomonadati</taxon>
        <taxon>Pseudomonadota</taxon>
        <taxon>Alphaproteobacteria</taxon>
        <taxon>Hyphomicrobiales</taxon>
        <taxon>Stappiaceae</taxon>
        <taxon>Pseudovibrio</taxon>
    </lineage>
</organism>
<dbReference type="Proteomes" id="UP000680706">
    <property type="component" value="Chromosome"/>
</dbReference>
<feature type="domain" description="NADPH-dependent FMN reductase-like" evidence="1">
    <location>
        <begin position="5"/>
        <end position="156"/>
    </location>
</feature>
<dbReference type="SUPFAM" id="SSF52218">
    <property type="entry name" value="Flavoproteins"/>
    <property type="match status" value="1"/>
</dbReference>
<dbReference type="Pfam" id="PF03358">
    <property type="entry name" value="FMN_red"/>
    <property type="match status" value="1"/>
</dbReference>
<name>A0ABX8ASZ4_9HYPH</name>
<keyword evidence="3" id="KW-1185">Reference proteome</keyword>
<dbReference type="PANTHER" id="PTHR30543">
    <property type="entry name" value="CHROMATE REDUCTASE"/>
    <property type="match status" value="1"/>
</dbReference>
<dbReference type="Gene3D" id="3.40.50.360">
    <property type="match status" value="1"/>
</dbReference>
<reference evidence="2 3" key="1">
    <citation type="journal article" date="2021" name="Angew. Chem. Int. Ed. Engl.">
        <title>A novel family of nonribosomal peptides modulate collective behavior in Pseudovibrio bacteria isolated from marine sponges.</title>
        <authorList>
            <person name="Ioca L.P."/>
            <person name="Dai Y."/>
            <person name="Kunakom S."/>
            <person name="Diaz-Espinosa J."/>
            <person name="Krunic A."/>
            <person name="Crnkovic C.M."/>
            <person name="Orjala J."/>
            <person name="Sanchez L.M."/>
            <person name="Ferreira A.G."/>
            <person name="Berlinck R.G.S."/>
            <person name="Eustaquio A.S."/>
        </authorList>
    </citation>
    <scope>NUCLEOTIDE SEQUENCE [LARGE SCALE GENOMIC DNA]</scope>
    <source>
        <strain evidence="2 3">Ab134</strain>
    </source>
</reference>
<protein>
    <submittedName>
        <fullName evidence="2">NAD(P)H-dependent oxidoreductase</fullName>
    </submittedName>
</protein>
<dbReference type="InterPro" id="IPR005025">
    <property type="entry name" value="FMN_Rdtase-like_dom"/>
</dbReference>
<proteinExistence type="predicted"/>
<evidence type="ECO:0000259" key="1">
    <source>
        <dbReference type="Pfam" id="PF03358"/>
    </source>
</evidence>
<dbReference type="PANTHER" id="PTHR30543:SF21">
    <property type="entry name" value="NAD(P)H-DEPENDENT FMN REDUCTASE LOT6"/>
    <property type="match status" value="1"/>
</dbReference>
<gene>
    <name evidence="2" type="ORF">KGB56_04760</name>
</gene>
<evidence type="ECO:0000313" key="2">
    <source>
        <dbReference type="EMBL" id="QUS56739.1"/>
    </source>
</evidence>
<dbReference type="InterPro" id="IPR029039">
    <property type="entry name" value="Flavoprotein-like_sf"/>
</dbReference>
<accession>A0ABX8ASZ4</accession>
<evidence type="ECO:0000313" key="3">
    <source>
        <dbReference type="Proteomes" id="UP000680706"/>
    </source>
</evidence>
<sequence>MEFPMNILLISGSTREGSLNKSLLDAAAEEAHNLSHKTEHLSHQLASFPLYHSDLEEDAAVQNQLSLLRQQIEAADVILISSPEYNGFHTPHLHNVFTWASRRAAGKSHSVLEGKVVGLLAAAPGPFGGVRMLPRLSSFAADHGCWVHPRYVAVGNMASKTDDNGQVTCAETRQKLRNLIDQICKMAAPSQVAEPA</sequence>